<sequence>MNAKKLISLCGMMVFGGLVTVSGCNGMKPGSGDEENGVTASVKMAFSGSGVSWYGNSVLIDAERDGNADSKYRCFNHATACFNFNADGTLKPAPNNEEDAAKFNELCASNAVNQPVPPGVDPGDGTYDFYYYVHVGKNCVGEELTNNDHDFACYAPENLLARENANSTLNEELPGGAEVVNQVFCLSDNVDKDFEFFSCADVDVPYGAYADIALDCGCVVDPYTYDCDCGFDPGVFGDCNATPAHQCVILCDAP</sequence>
<name>A0ABT5EZ47_9BACT</name>
<organism evidence="1 2">
    <name type="scientific">Polyangium mundeleinium</name>
    <dbReference type="NCBI Taxonomy" id="2995306"/>
    <lineage>
        <taxon>Bacteria</taxon>
        <taxon>Pseudomonadati</taxon>
        <taxon>Myxococcota</taxon>
        <taxon>Polyangia</taxon>
        <taxon>Polyangiales</taxon>
        <taxon>Polyangiaceae</taxon>
        <taxon>Polyangium</taxon>
    </lineage>
</organism>
<comment type="caution">
    <text evidence="1">The sequence shown here is derived from an EMBL/GenBank/DDBJ whole genome shotgun (WGS) entry which is preliminary data.</text>
</comment>
<reference evidence="1 2" key="1">
    <citation type="submission" date="2022-11" db="EMBL/GenBank/DDBJ databases">
        <title>Minimal conservation of predation-associated metabolite biosynthetic gene clusters underscores biosynthetic potential of Myxococcota including descriptions for ten novel species: Archangium lansinium sp. nov., Myxococcus landrumus sp. nov., Nannocystis bai.</title>
        <authorList>
            <person name="Ahearne A."/>
            <person name="Stevens C."/>
            <person name="Dowd S."/>
        </authorList>
    </citation>
    <scope>NUCLEOTIDE SEQUENCE [LARGE SCALE GENOMIC DNA]</scope>
    <source>
        <strain evidence="1 2">RJM3</strain>
    </source>
</reference>
<proteinExistence type="predicted"/>
<dbReference type="RefSeq" id="WP_271925455.1">
    <property type="nucleotide sequence ID" value="NZ_JAQNDO010000001.1"/>
</dbReference>
<evidence type="ECO:0000313" key="2">
    <source>
        <dbReference type="Proteomes" id="UP001221411"/>
    </source>
</evidence>
<evidence type="ECO:0000313" key="1">
    <source>
        <dbReference type="EMBL" id="MDC0747090.1"/>
    </source>
</evidence>
<protein>
    <recommendedName>
        <fullName evidence="3">Lipoprotein</fullName>
    </recommendedName>
</protein>
<dbReference type="Proteomes" id="UP001221411">
    <property type="component" value="Unassembled WGS sequence"/>
</dbReference>
<keyword evidence="2" id="KW-1185">Reference proteome</keyword>
<gene>
    <name evidence="1" type="ORF">POL67_37525</name>
</gene>
<dbReference type="EMBL" id="JAQNDO010000001">
    <property type="protein sequence ID" value="MDC0747090.1"/>
    <property type="molecule type" value="Genomic_DNA"/>
</dbReference>
<accession>A0ABT5EZ47</accession>
<dbReference type="PROSITE" id="PS51257">
    <property type="entry name" value="PROKAR_LIPOPROTEIN"/>
    <property type="match status" value="1"/>
</dbReference>
<evidence type="ECO:0008006" key="3">
    <source>
        <dbReference type="Google" id="ProtNLM"/>
    </source>
</evidence>